<reference evidence="1 2" key="1">
    <citation type="submission" date="2007-04" db="EMBL/GenBank/DDBJ databases">
        <title>Complete sequence of Pyrobaculum arsenaticum DSM 13514.</title>
        <authorList>
            <consortium name="US DOE Joint Genome Institute"/>
            <person name="Copeland A."/>
            <person name="Lucas S."/>
            <person name="Lapidus A."/>
            <person name="Barry K."/>
            <person name="Glavina del Rio T."/>
            <person name="Dalin E."/>
            <person name="Tice H."/>
            <person name="Pitluck S."/>
            <person name="Chain P."/>
            <person name="Malfatti S."/>
            <person name="Shin M."/>
            <person name="Vergez L."/>
            <person name="Schmutz J."/>
            <person name="Larimer F."/>
            <person name="Land M."/>
            <person name="Hauser L."/>
            <person name="Kyrpides N."/>
            <person name="Mikhailova N."/>
            <person name="Cozen A.E."/>
            <person name="Fitz-Gibbon S.T."/>
            <person name="House C.H."/>
            <person name="Saltikov C."/>
            <person name="Lowe T.M."/>
            <person name="Richardson P."/>
        </authorList>
    </citation>
    <scope>NUCLEOTIDE SEQUENCE [LARGE SCALE GENOMIC DNA]</scope>
    <source>
        <strain evidence="2">ATCC 700994 / DSM 13514 / JCM 11321 / PZ6</strain>
    </source>
</reference>
<dbReference type="HOGENOM" id="CLU_1640032_0_0_2"/>
<dbReference type="AlphaFoldDB" id="A4WMT8"/>
<dbReference type="EMBL" id="CP000660">
    <property type="protein sequence ID" value="ABP51705.1"/>
    <property type="molecule type" value="Genomic_DNA"/>
</dbReference>
<dbReference type="KEGG" id="pas:Pars_2159"/>
<organism evidence="1 2">
    <name type="scientific">Pyrobaculum arsenaticum (strain DSM 13514 / JCM 11321 / PZ6)</name>
    <dbReference type="NCBI Taxonomy" id="340102"/>
    <lineage>
        <taxon>Archaea</taxon>
        <taxon>Thermoproteota</taxon>
        <taxon>Thermoprotei</taxon>
        <taxon>Thermoproteales</taxon>
        <taxon>Thermoproteaceae</taxon>
        <taxon>Pyrobaculum</taxon>
    </lineage>
</organism>
<dbReference type="Proteomes" id="UP000001567">
    <property type="component" value="Chromosome"/>
</dbReference>
<protein>
    <submittedName>
        <fullName evidence="1">Uncharacterized protein</fullName>
    </submittedName>
</protein>
<gene>
    <name evidence="1" type="ordered locus">Pars_2159</name>
</gene>
<evidence type="ECO:0000313" key="2">
    <source>
        <dbReference type="Proteomes" id="UP000001567"/>
    </source>
</evidence>
<sequence>MLSPLNSCRSHHANLHVRGYIKLAVRSPVYLVIIKSDREEVVKRVGRSVEGIELMPGLYLTWTPREKILKALDGAKRQAVREWEERGEGPVLETAVLELSEDQYKEIRPMARSELERAASALLEEMGRLLEKMRSGKGGKNLLGWYRDLARRYERLVNASLALDIEPTVMGRLRDRWKELSLEAGRMKS</sequence>
<accession>A4WMT8</accession>
<dbReference type="STRING" id="340102.Pars_2159"/>
<evidence type="ECO:0000313" key="1">
    <source>
        <dbReference type="EMBL" id="ABP51705.1"/>
    </source>
</evidence>
<name>A4WMT8_PYRAR</name>
<proteinExistence type="predicted"/>